<reference evidence="1" key="1">
    <citation type="journal article" date="2014" name="Genome Biol. Evol.">
        <title>Gene Loss Rather Than Gene Gain Is Associated with a Host Jump from Monocots to Dicots in the Smut Fungus Melanopsichium pennsylvanicum.</title>
        <authorList>
            <person name="Sharma R."/>
            <person name="Mishra B."/>
            <person name="Runge F."/>
            <person name="Thines M."/>
        </authorList>
    </citation>
    <scope>NUCLEOTIDE SEQUENCE</scope>
    <source>
        <strain evidence="1">4</strain>
    </source>
</reference>
<evidence type="ECO:0000313" key="1">
    <source>
        <dbReference type="EMBL" id="CDI51063.1"/>
    </source>
</evidence>
<proteinExistence type="predicted"/>
<protein>
    <submittedName>
        <fullName evidence="1">Uncharacterized protein</fullName>
    </submittedName>
</protein>
<dbReference type="EMBL" id="HG529494">
    <property type="protein sequence ID" value="CDI51063.1"/>
    <property type="molecule type" value="Genomic_DNA"/>
</dbReference>
<accession>A0A077QXH2</accession>
<organism evidence="1">
    <name type="scientific">Melanopsichium pennsylvanicum 4</name>
    <dbReference type="NCBI Taxonomy" id="1398559"/>
    <lineage>
        <taxon>Eukaryota</taxon>
        <taxon>Fungi</taxon>
        <taxon>Dikarya</taxon>
        <taxon>Basidiomycota</taxon>
        <taxon>Ustilaginomycotina</taxon>
        <taxon>Ustilaginomycetes</taxon>
        <taxon>Ustilaginales</taxon>
        <taxon>Ustilaginaceae</taxon>
        <taxon>Melanopsichium</taxon>
    </lineage>
</organism>
<name>A0A077QXH2_9BASI</name>
<sequence length="96" mass="10958">MDGNRAPALEEEHINWIKSKFDEKSDLRIADLHNDIQKACDIKPKLSNEIYKNTKNLLEAIRTSANIVISGLVTSWIRDVNRNLVRSVNGKILESE</sequence>
<dbReference type="AlphaFoldDB" id="A0A077QXH2"/>